<dbReference type="InterPro" id="IPR049326">
    <property type="entry name" value="Rhodopsin_dom_fungi"/>
</dbReference>
<sequence length="449" mass="50088">MANCTLAETLDLSKIQAAICERPYQSQNKKIRIMTIVCAIITNGAALIRFSNRLLLNQTFDSDDWFIAAAVLTEALFTTFGVQLEKNGFGEHVWNINLDAIPRLFYWFYICEILYVLTIGFIKISILFFYLRVFPRKSLRVACWATMAFCGASAVAFVLATIFQCHPIVYIWNKDMKGGRCVNYNSVAWANAAINIFQDIMIILLPMNELRHLQLTRKKKVGLYSMFGVGGFVCITSIVRLDSLRTFGLTADPTWDNIPTTFWSTLETTTAIFCACMPSIRASLVMFFPKVLGSTTHPISMGVGGWGDGLNSASPNSSNNKPIPFPIVEKPEQQFISLPLSKFHVKSNQAFTVKTNLSARINPTSDAAAEDDTTRKELIVQNASFTTAKRAAYVERNKPLPLTPIPKVSLSLILSTTTSTETEDRRDDVEKFGGTKNSPRTSDDTSRLV</sequence>
<evidence type="ECO:0000256" key="7">
    <source>
        <dbReference type="SAM" id="Phobius"/>
    </source>
</evidence>
<evidence type="ECO:0000256" key="4">
    <source>
        <dbReference type="ARBA" id="ARBA00023136"/>
    </source>
</evidence>
<name>A0A1L7XI11_9HELO</name>
<evidence type="ECO:0000259" key="8">
    <source>
        <dbReference type="Pfam" id="PF20684"/>
    </source>
</evidence>
<feature type="transmembrane region" description="Helical" evidence="7">
    <location>
        <begin position="31"/>
        <end position="52"/>
    </location>
</feature>
<dbReference type="STRING" id="576137.A0A1L7XI11"/>
<evidence type="ECO:0000313" key="9">
    <source>
        <dbReference type="EMBL" id="CZR64664.1"/>
    </source>
</evidence>
<dbReference type="GO" id="GO:0016020">
    <property type="term" value="C:membrane"/>
    <property type="evidence" value="ECO:0007669"/>
    <property type="project" value="UniProtKB-SubCell"/>
</dbReference>
<evidence type="ECO:0000256" key="3">
    <source>
        <dbReference type="ARBA" id="ARBA00022989"/>
    </source>
</evidence>
<keyword evidence="10" id="KW-1185">Reference proteome</keyword>
<accession>A0A1L7XI11</accession>
<feature type="region of interest" description="Disordered" evidence="6">
    <location>
        <begin position="416"/>
        <end position="449"/>
    </location>
</feature>
<organism evidence="9 10">
    <name type="scientific">Phialocephala subalpina</name>
    <dbReference type="NCBI Taxonomy" id="576137"/>
    <lineage>
        <taxon>Eukaryota</taxon>
        <taxon>Fungi</taxon>
        <taxon>Dikarya</taxon>
        <taxon>Ascomycota</taxon>
        <taxon>Pezizomycotina</taxon>
        <taxon>Leotiomycetes</taxon>
        <taxon>Helotiales</taxon>
        <taxon>Mollisiaceae</taxon>
        <taxon>Phialocephala</taxon>
        <taxon>Phialocephala fortinii species complex</taxon>
    </lineage>
</organism>
<gene>
    <name evidence="9" type="ORF">PAC_14562</name>
</gene>
<feature type="transmembrane region" description="Helical" evidence="7">
    <location>
        <begin position="64"/>
        <end position="84"/>
    </location>
</feature>
<protein>
    <recommendedName>
        <fullName evidence="8">Rhodopsin domain-containing protein</fullName>
    </recommendedName>
</protein>
<feature type="transmembrane region" description="Helical" evidence="7">
    <location>
        <begin position="143"/>
        <end position="169"/>
    </location>
</feature>
<evidence type="ECO:0000256" key="1">
    <source>
        <dbReference type="ARBA" id="ARBA00004141"/>
    </source>
</evidence>
<evidence type="ECO:0000313" key="10">
    <source>
        <dbReference type="Proteomes" id="UP000184330"/>
    </source>
</evidence>
<dbReference type="EMBL" id="FJOG01000027">
    <property type="protein sequence ID" value="CZR64664.1"/>
    <property type="molecule type" value="Genomic_DNA"/>
</dbReference>
<comment type="similarity">
    <text evidence="5">Belongs to the SAT4 family.</text>
</comment>
<feature type="domain" description="Rhodopsin" evidence="8">
    <location>
        <begin position="48"/>
        <end position="284"/>
    </location>
</feature>
<evidence type="ECO:0000256" key="2">
    <source>
        <dbReference type="ARBA" id="ARBA00022692"/>
    </source>
</evidence>
<keyword evidence="4 7" id="KW-0472">Membrane</keyword>
<evidence type="ECO:0000256" key="6">
    <source>
        <dbReference type="SAM" id="MobiDB-lite"/>
    </source>
</evidence>
<dbReference type="Proteomes" id="UP000184330">
    <property type="component" value="Unassembled WGS sequence"/>
</dbReference>
<dbReference type="InterPro" id="IPR052337">
    <property type="entry name" value="SAT4-like"/>
</dbReference>
<feature type="transmembrane region" description="Helical" evidence="7">
    <location>
        <begin position="104"/>
        <end position="131"/>
    </location>
</feature>
<keyword evidence="2 7" id="KW-0812">Transmembrane</keyword>
<dbReference type="AlphaFoldDB" id="A0A1L7XI11"/>
<feature type="transmembrane region" description="Helical" evidence="7">
    <location>
        <begin position="221"/>
        <end position="241"/>
    </location>
</feature>
<comment type="subcellular location">
    <subcellularLocation>
        <location evidence="1">Membrane</location>
        <topology evidence="1">Multi-pass membrane protein</topology>
    </subcellularLocation>
</comment>
<dbReference type="PANTHER" id="PTHR33048:SF47">
    <property type="entry name" value="INTEGRAL MEMBRANE PROTEIN-RELATED"/>
    <property type="match status" value="1"/>
</dbReference>
<reference evidence="9 10" key="1">
    <citation type="submission" date="2016-03" db="EMBL/GenBank/DDBJ databases">
        <authorList>
            <person name="Ploux O."/>
        </authorList>
    </citation>
    <scope>NUCLEOTIDE SEQUENCE [LARGE SCALE GENOMIC DNA]</scope>
    <source>
        <strain evidence="9 10">UAMH 11012</strain>
    </source>
</reference>
<evidence type="ECO:0000256" key="5">
    <source>
        <dbReference type="ARBA" id="ARBA00038359"/>
    </source>
</evidence>
<dbReference type="Pfam" id="PF20684">
    <property type="entry name" value="Fung_rhodopsin"/>
    <property type="match status" value="1"/>
</dbReference>
<proteinExistence type="inferred from homology"/>
<dbReference type="OrthoDB" id="408702at2759"/>
<dbReference type="PANTHER" id="PTHR33048">
    <property type="entry name" value="PTH11-LIKE INTEGRAL MEMBRANE PROTEIN (AFU_ORTHOLOGUE AFUA_5G11245)"/>
    <property type="match status" value="1"/>
</dbReference>
<keyword evidence="3 7" id="KW-1133">Transmembrane helix</keyword>
<feature type="compositionally biased region" description="Basic and acidic residues" evidence="6">
    <location>
        <begin position="422"/>
        <end position="433"/>
    </location>
</feature>